<dbReference type="Proteomes" id="UP000886885">
    <property type="component" value="Chromosome 10A"/>
</dbReference>
<comment type="caution">
    <text evidence="2">The sequence shown here is derived from an EMBL/GenBank/DDBJ whole genome shotgun (WGS) entry which is preliminary data.</text>
</comment>
<dbReference type="EMBL" id="JAAWWB010000019">
    <property type="protein sequence ID" value="KAG6759018.1"/>
    <property type="molecule type" value="Genomic_DNA"/>
</dbReference>
<feature type="domain" description="Poor homologous synapsis 1 PH" evidence="1">
    <location>
        <begin position="31"/>
        <end position="174"/>
    </location>
</feature>
<dbReference type="OrthoDB" id="1864854at2759"/>
<reference evidence="2" key="1">
    <citation type="journal article" date="2020" name="bioRxiv">
        <title>Hybrid origin of Populus tomentosa Carr. identified through genome sequencing and phylogenomic analysis.</title>
        <authorList>
            <person name="An X."/>
            <person name="Gao K."/>
            <person name="Chen Z."/>
            <person name="Li J."/>
            <person name="Yang X."/>
            <person name="Yang X."/>
            <person name="Zhou J."/>
            <person name="Guo T."/>
            <person name="Zhao T."/>
            <person name="Huang S."/>
            <person name="Miao D."/>
            <person name="Khan W.U."/>
            <person name="Rao P."/>
            <person name="Ye M."/>
            <person name="Lei B."/>
            <person name="Liao W."/>
            <person name="Wang J."/>
            <person name="Ji L."/>
            <person name="Li Y."/>
            <person name="Guo B."/>
            <person name="Mustafa N.S."/>
            <person name="Li S."/>
            <person name="Yun Q."/>
            <person name="Keller S.R."/>
            <person name="Mao J."/>
            <person name="Zhang R."/>
            <person name="Strauss S.H."/>
        </authorList>
    </citation>
    <scope>NUCLEOTIDE SEQUENCE</scope>
    <source>
        <strain evidence="2">GM15</strain>
        <tissue evidence="2">Leaf</tissue>
    </source>
</reference>
<name>A0A8X7Z2Q8_POPTO</name>
<evidence type="ECO:0000313" key="3">
    <source>
        <dbReference type="Proteomes" id="UP000886885"/>
    </source>
</evidence>
<keyword evidence="3" id="KW-1185">Reference proteome</keyword>
<evidence type="ECO:0000313" key="2">
    <source>
        <dbReference type="EMBL" id="KAG6759018.1"/>
    </source>
</evidence>
<sequence>MKNMEAGSSLAIIGHEGGEEEQRVPSAIPTDQWQVTFSRFINYPSLPSTCPSLIPLPHNRTCRPTRGTWISSVSATASLQLLNYQSNSKDAILGLSLNGTVLEEHYIWKLHFSWPQVSCVSGYPSRGTRAVFVTFKDSLDEIQKFGFRFSTFSEAEAFINALKVILEDPIETERLDSDFQSAISSQSVFTPTDGYKPRAWVEEESSTMGPVQDYSPQLQLSWNKEAEQASLSTEKSLNHNNEGISPAMPPSFTSLLLDCCSEVKQGQPSSSHEIDLKSQIMICYRKWRELSMNLEMRSDTVIIGAFMNGAYLDGETNGLLAF</sequence>
<dbReference type="InterPro" id="IPR057619">
    <property type="entry name" value="PH_PHS1"/>
</dbReference>
<protein>
    <recommendedName>
        <fullName evidence="1">Poor homologous synapsis 1 PH domain-containing protein</fullName>
    </recommendedName>
</protein>
<gene>
    <name evidence="2" type="ORF">POTOM_035482</name>
</gene>
<proteinExistence type="predicted"/>
<accession>A0A8X7Z2Q8</accession>
<dbReference type="Pfam" id="PF25349">
    <property type="entry name" value="PH_PHS1"/>
    <property type="match status" value="1"/>
</dbReference>
<dbReference type="AlphaFoldDB" id="A0A8X7Z2Q8"/>
<organism evidence="2 3">
    <name type="scientific">Populus tomentosa</name>
    <name type="common">Chinese white poplar</name>
    <dbReference type="NCBI Taxonomy" id="118781"/>
    <lineage>
        <taxon>Eukaryota</taxon>
        <taxon>Viridiplantae</taxon>
        <taxon>Streptophyta</taxon>
        <taxon>Embryophyta</taxon>
        <taxon>Tracheophyta</taxon>
        <taxon>Spermatophyta</taxon>
        <taxon>Magnoliopsida</taxon>
        <taxon>eudicotyledons</taxon>
        <taxon>Gunneridae</taxon>
        <taxon>Pentapetalae</taxon>
        <taxon>rosids</taxon>
        <taxon>fabids</taxon>
        <taxon>Malpighiales</taxon>
        <taxon>Salicaceae</taxon>
        <taxon>Saliceae</taxon>
        <taxon>Populus</taxon>
    </lineage>
</organism>
<evidence type="ECO:0000259" key="1">
    <source>
        <dbReference type="Pfam" id="PF25349"/>
    </source>
</evidence>